<comment type="caution">
    <text evidence="1">The sequence shown here is derived from an EMBL/GenBank/DDBJ whole genome shotgun (WGS) entry which is preliminary data.</text>
</comment>
<keyword evidence="2" id="KW-1185">Reference proteome</keyword>
<sequence>MIYVIGGYFLTKEQLTTFGAKRGLNIPNGKAYILNSHLLSRGIRSCTAVPVTLPQKVPNSEEPVVCGTLITTHQRDDKAEHFRDCVPFVEDDDDLKIKR</sequence>
<dbReference type="InParanoid" id="A0A401G9M7"/>
<dbReference type="OrthoDB" id="3262734at2759"/>
<gene>
    <name evidence="1" type="ORF">SCP_0200830</name>
</gene>
<proteinExistence type="predicted"/>
<evidence type="ECO:0000313" key="1">
    <source>
        <dbReference type="EMBL" id="GBE78886.1"/>
    </source>
</evidence>
<organism evidence="1 2">
    <name type="scientific">Sparassis crispa</name>
    <dbReference type="NCBI Taxonomy" id="139825"/>
    <lineage>
        <taxon>Eukaryota</taxon>
        <taxon>Fungi</taxon>
        <taxon>Dikarya</taxon>
        <taxon>Basidiomycota</taxon>
        <taxon>Agaricomycotina</taxon>
        <taxon>Agaricomycetes</taxon>
        <taxon>Polyporales</taxon>
        <taxon>Sparassidaceae</taxon>
        <taxon>Sparassis</taxon>
    </lineage>
</organism>
<dbReference type="GeneID" id="38775803"/>
<dbReference type="AlphaFoldDB" id="A0A401G9M7"/>
<reference evidence="1 2" key="1">
    <citation type="journal article" date="2018" name="Sci. Rep.">
        <title>Genome sequence of the cauliflower mushroom Sparassis crispa (Hanabiratake) and its association with beneficial usage.</title>
        <authorList>
            <person name="Kiyama R."/>
            <person name="Furutani Y."/>
            <person name="Kawaguchi K."/>
            <person name="Nakanishi T."/>
        </authorList>
    </citation>
    <scope>NUCLEOTIDE SEQUENCE [LARGE SCALE GENOMIC DNA]</scope>
</reference>
<protein>
    <submittedName>
        <fullName evidence="1">Uncharacterized protein</fullName>
    </submittedName>
</protein>
<dbReference type="RefSeq" id="XP_027609799.1">
    <property type="nucleotide sequence ID" value="XM_027753998.1"/>
</dbReference>
<accession>A0A401G9M7</accession>
<name>A0A401G9M7_9APHY</name>
<dbReference type="Proteomes" id="UP000287166">
    <property type="component" value="Unassembled WGS sequence"/>
</dbReference>
<dbReference type="EMBL" id="BFAD01000002">
    <property type="protein sequence ID" value="GBE78886.1"/>
    <property type="molecule type" value="Genomic_DNA"/>
</dbReference>
<evidence type="ECO:0000313" key="2">
    <source>
        <dbReference type="Proteomes" id="UP000287166"/>
    </source>
</evidence>